<dbReference type="PANTHER" id="PTHR19877">
    <property type="entry name" value="EUKARYOTIC TRANSLATION INITIATION FACTOR 3 SUBUNIT I"/>
    <property type="match status" value="1"/>
</dbReference>
<dbReference type="InterPro" id="IPR027525">
    <property type="entry name" value="eIF3i"/>
</dbReference>
<dbReference type="GO" id="GO:0002183">
    <property type="term" value="P:cytoplasmic translational initiation"/>
    <property type="evidence" value="ECO:0007669"/>
    <property type="project" value="TreeGrafter"/>
</dbReference>
<evidence type="ECO:0000256" key="1">
    <source>
        <dbReference type="ARBA" id="ARBA00022490"/>
    </source>
</evidence>
<dbReference type="InterPro" id="IPR019775">
    <property type="entry name" value="WD40_repeat_CS"/>
</dbReference>
<reference evidence="8" key="1">
    <citation type="journal article" date="2020" name="Nature">
        <title>Giant virus diversity and host interactions through global metagenomics.</title>
        <authorList>
            <person name="Schulz F."/>
            <person name="Roux S."/>
            <person name="Paez-Espino D."/>
            <person name="Jungbluth S."/>
            <person name="Walsh D.A."/>
            <person name="Denef V.J."/>
            <person name="McMahon K.D."/>
            <person name="Konstantinidis K.T."/>
            <person name="Eloe-Fadrosh E.A."/>
            <person name="Kyrpides N.C."/>
            <person name="Woyke T."/>
        </authorList>
    </citation>
    <scope>NUCLEOTIDE SEQUENCE</scope>
    <source>
        <strain evidence="8">GVMAG-M-3300027833-19</strain>
    </source>
</reference>
<evidence type="ECO:0000256" key="4">
    <source>
        <dbReference type="ARBA" id="ARBA00022737"/>
    </source>
</evidence>
<keyword evidence="4" id="KW-0677">Repeat</keyword>
<keyword evidence="2" id="KW-0396">Initiation factor</keyword>
<dbReference type="EMBL" id="MN740509">
    <property type="protein sequence ID" value="QHU30534.1"/>
    <property type="molecule type" value="Genomic_DNA"/>
</dbReference>
<keyword evidence="5" id="KW-0648">Protein biosynthesis</keyword>
<dbReference type="SUPFAM" id="SSF50978">
    <property type="entry name" value="WD40 repeat-like"/>
    <property type="match status" value="1"/>
</dbReference>
<dbReference type="InterPro" id="IPR036322">
    <property type="entry name" value="WD40_repeat_dom_sf"/>
</dbReference>
<dbReference type="InterPro" id="IPR001680">
    <property type="entry name" value="WD40_rpt"/>
</dbReference>
<dbReference type="GO" id="GO:0003743">
    <property type="term" value="F:translation initiation factor activity"/>
    <property type="evidence" value="ECO:0007669"/>
    <property type="project" value="UniProtKB-KW"/>
</dbReference>
<dbReference type="PROSITE" id="PS50082">
    <property type="entry name" value="WD_REPEATS_2"/>
    <property type="match status" value="3"/>
</dbReference>
<evidence type="ECO:0000256" key="6">
    <source>
        <dbReference type="ARBA" id="ARBA00038394"/>
    </source>
</evidence>
<evidence type="ECO:0000256" key="5">
    <source>
        <dbReference type="ARBA" id="ARBA00022917"/>
    </source>
</evidence>
<evidence type="ECO:0000256" key="2">
    <source>
        <dbReference type="ARBA" id="ARBA00022540"/>
    </source>
</evidence>
<dbReference type="PANTHER" id="PTHR19877:SF1">
    <property type="entry name" value="EUKARYOTIC TRANSLATION INITIATION FACTOR 3 SUBUNIT I"/>
    <property type="match status" value="1"/>
</dbReference>
<evidence type="ECO:0000256" key="3">
    <source>
        <dbReference type="ARBA" id="ARBA00022574"/>
    </source>
</evidence>
<dbReference type="PROSITE" id="PS50294">
    <property type="entry name" value="WD_REPEATS_REGION"/>
    <property type="match status" value="3"/>
</dbReference>
<evidence type="ECO:0000313" key="8">
    <source>
        <dbReference type="EMBL" id="QHU30534.1"/>
    </source>
</evidence>
<dbReference type="SMART" id="SM00320">
    <property type="entry name" value="WD40"/>
    <property type="match status" value="5"/>
</dbReference>
<proteinExistence type="inferred from homology"/>
<name>A0A6C0LLV6_9ZZZZ</name>
<evidence type="ECO:0000256" key="7">
    <source>
        <dbReference type="ARBA" id="ARBA00040390"/>
    </source>
</evidence>
<protein>
    <recommendedName>
        <fullName evidence="7">Serine-threonine kinase receptor-associated protein</fullName>
    </recommendedName>
</protein>
<dbReference type="InterPro" id="IPR015943">
    <property type="entry name" value="WD40/YVTN_repeat-like_dom_sf"/>
</dbReference>
<comment type="similarity">
    <text evidence="6">Belongs to the WD repeat STRAP family.</text>
</comment>
<dbReference type="GO" id="GO:0003723">
    <property type="term" value="F:RNA binding"/>
    <property type="evidence" value="ECO:0007669"/>
    <property type="project" value="TreeGrafter"/>
</dbReference>
<dbReference type="Pfam" id="PF24805">
    <property type="entry name" value="EIF3I"/>
    <property type="match status" value="1"/>
</dbReference>
<keyword evidence="1" id="KW-0963">Cytoplasm</keyword>
<dbReference type="PROSITE" id="PS00678">
    <property type="entry name" value="WD_REPEATS_1"/>
    <property type="match status" value="1"/>
</dbReference>
<sequence length="328" mass="36669">MDILSKRDLDNYMNSQSGLFELEPIKLHFHMRSICSVKISPDEKYLVTSSKDKTPALWNIEDGKLLGIYNHQGAVWSVDINKDSNLLVTGSADQSTRLWNLTTGELLKEIEHESASRFVSFGNKSDTFVIVTDNLFGEIPKVTVVTESSQKVVYESDIKINVAIFNEDDSKIYICDEEGNISIITSTGNIVAQIHNGNCKSIRFSTDFKTLITAGSDQTAKLLDPRDLIILKEYKNSFPVNQSILVNDEVKDHVILAGGIESSLVTNSESSKFDISFYSVVFENKLGSFNTHFGPVNSLDMSRSGKYLVSAGEDGFVYIYNMSKLYYL</sequence>
<keyword evidence="3" id="KW-0853">WD repeat</keyword>
<dbReference type="AlphaFoldDB" id="A0A6C0LLV6"/>
<dbReference type="GO" id="GO:0071541">
    <property type="term" value="C:eukaryotic translation initiation factor 3 complex, eIF3m"/>
    <property type="evidence" value="ECO:0007669"/>
    <property type="project" value="TreeGrafter"/>
</dbReference>
<dbReference type="Gene3D" id="2.130.10.10">
    <property type="entry name" value="YVTN repeat-like/Quinoprotein amine dehydrogenase"/>
    <property type="match status" value="1"/>
</dbReference>
<organism evidence="8">
    <name type="scientific">viral metagenome</name>
    <dbReference type="NCBI Taxonomy" id="1070528"/>
    <lineage>
        <taxon>unclassified sequences</taxon>
        <taxon>metagenomes</taxon>
        <taxon>organismal metagenomes</taxon>
    </lineage>
</organism>
<accession>A0A6C0LLV6</accession>